<dbReference type="InterPro" id="IPR004360">
    <property type="entry name" value="Glyas_Fos-R_dOase_dom"/>
</dbReference>
<evidence type="ECO:0000256" key="1">
    <source>
        <dbReference type="ARBA" id="ARBA00022723"/>
    </source>
</evidence>
<dbReference type="EMBL" id="QGTD01000003">
    <property type="protein sequence ID" value="PWU70213.1"/>
    <property type="molecule type" value="Genomic_DNA"/>
</dbReference>
<reference evidence="3 4" key="1">
    <citation type="submission" date="2018-05" db="EMBL/GenBank/DDBJ databases">
        <title>Genomic analysis of Gracilibacillus dipsosauri DD1 reveals novel features of a salt-tolerant amylase.</title>
        <authorList>
            <person name="Deutch C.E."/>
            <person name="Yang S."/>
        </authorList>
    </citation>
    <scope>NUCLEOTIDE SEQUENCE [LARGE SCALE GENOMIC DNA]</scope>
    <source>
        <strain evidence="3 4">DD1</strain>
    </source>
</reference>
<keyword evidence="4" id="KW-1185">Reference proteome</keyword>
<dbReference type="CDD" id="cd06587">
    <property type="entry name" value="VOC"/>
    <property type="match status" value="1"/>
</dbReference>
<evidence type="ECO:0000313" key="4">
    <source>
        <dbReference type="Proteomes" id="UP000245624"/>
    </source>
</evidence>
<dbReference type="InterPro" id="IPR037523">
    <property type="entry name" value="VOC_core"/>
</dbReference>
<dbReference type="AlphaFoldDB" id="A0A317L3Y8"/>
<dbReference type="Proteomes" id="UP000245624">
    <property type="component" value="Unassembled WGS sequence"/>
</dbReference>
<protein>
    <submittedName>
        <fullName evidence="3">VOC family protein</fullName>
    </submittedName>
</protein>
<dbReference type="PROSITE" id="PS51819">
    <property type="entry name" value="VOC"/>
    <property type="match status" value="1"/>
</dbReference>
<evidence type="ECO:0000259" key="2">
    <source>
        <dbReference type="PROSITE" id="PS51819"/>
    </source>
</evidence>
<name>A0A317L3Y8_9BACI</name>
<dbReference type="PROSITE" id="PS00934">
    <property type="entry name" value="GLYOXALASE_I_1"/>
    <property type="match status" value="1"/>
</dbReference>
<keyword evidence="1" id="KW-0479">Metal-binding</keyword>
<dbReference type="GO" id="GO:0004462">
    <property type="term" value="F:lactoylglutathione lyase activity"/>
    <property type="evidence" value="ECO:0007669"/>
    <property type="project" value="InterPro"/>
</dbReference>
<dbReference type="OrthoDB" id="9800322at2"/>
<dbReference type="Pfam" id="PF00903">
    <property type="entry name" value="Glyoxalase"/>
    <property type="match status" value="1"/>
</dbReference>
<organism evidence="3 4">
    <name type="scientific">Gracilibacillus dipsosauri</name>
    <dbReference type="NCBI Taxonomy" id="178340"/>
    <lineage>
        <taxon>Bacteria</taxon>
        <taxon>Bacillati</taxon>
        <taxon>Bacillota</taxon>
        <taxon>Bacilli</taxon>
        <taxon>Bacillales</taxon>
        <taxon>Bacillaceae</taxon>
        <taxon>Gracilibacillus</taxon>
    </lineage>
</organism>
<dbReference type="PANTHER" id="PTHR43048:SF3">
    <property type="entry name" value="METHYLMALONYL-COA EPIMERASE, MITOCHONDRIAL"/>
    <property type="match status" value="1"/>
</dbReference>
<dbReference type="GO" id="GO:0004493">
    <property type="term" value="F:methylmalonyl-CoA epimerase activity"/>
    <property type="evidence" value="ECO:0007669"/>
    <property type="project" value="TreeGrafter"/>
</dbReference>
<dbReference type="PANTHER" id="PTHR43048">
    <property type="entry name" value="METHYLMALONYL-COA EPIMERASE"/>
    <property type="match status" value="1"/>
</dbReference>
<accession>A0A317L3Y8</accession>
<comment type="caution">
    <text evidence="3">The sequence shown here is derived from an EMBL/GenBank/DDBJ whole genome shotgun (WGS) entry which is preliminary data.</text>
</comment>
<dbReference type="SUPFAM" id="SSF54593">
    <property type="entry name" value="Glyoxalase/Bleomycin resistance protein/Dihydroxybiphenyl dioxygenase"/>
    <property type="match status" value="1"/>
</dbReference>
<dbReference type="InterPro" id="IPR018146">
    <property type="entry name" value="Glyoxalase_1_CS"/>
</dbReference>
<sequence length="136" mass="15841">MIKGIGHTAYFVRDMERSLSFYCDVLGLEKAFELHNEQDEPWIVYLKISERQFIELFYHGKDGTLQPENAAGYHHLCLEVEDIHQIADHLNKKGWPLDVEPTKGVDHNYQCWATDPDGNRIEFMQLMPDSPHLKGK</sequence>
<proteinExistence type="predicted"/>
<gene>
    <name evidence="3" type="ORF">DLJ74_01615</name>
</gene>
<dbReference type="GO" id="GO:0046872">
    <property type="term" value="F:metal ion binding"/>
    <property type="evidence" value="ECO:0007669"/>
    <property type="project" value="UniProtKB-KW"/>
</dbReference>
<dbReference type="InterPro" id="IPR051785">
    <property type="entry name" value="MMCE/EMCE_epimerase"/>
</dbReference>
<dbReference type="RefSeq" id="WP_109983091.1">
    <property type="nucleotide sequence ID" value="NZ_QGTD01000003.1"/>
</dbReference>
<dbReference type="GO" id="GO:0046491">
    <property type="term" value="P:L-methylmalonyl-CoA metabolic process"/>
    <property type="evidence" value="ECO:0007669"/>
    <property type="project" value="TreeGrafter"/>
</dbReference>
<dbReference type="InterPro" id="IPR029068">
    <property type="entry name" value="Glyas_Bleomycin-R_OHBP_Dase"/>
</dbReference>
<feature type="domain" description="VOC" evidence="2">
    <location>
        <begin position="4"/>
        <end position="126"/>
    </location>
</feature>
<dbReference type="Gene3D" id="3.10.180.10">
    <property type="entry name" value="2,3-Dihydroxybiphenyl 1,2-Dioxygenase, domain 1"/>
    <property type="match status" value="1"/>
</dbReference>
<evidence type="ECO:0000313" key="3">
    <source>
        <dbReference type="EMBL" id="PWU70213.1"/>
    </source>
</evidence>